<evidence type="ECO:0000313" key="6">
    <source>
        <dbReference type="EMBL" id="RCV92120.1"/>
    </source>
</evidence>
<evidence type="ECO:0000259" key="5">
    <source>
        <dbReference type="PROSITE" id="PS50902"/>
    </source>
</evidence>
<comment type="cofactor">
    <cofactor evidence="1">
        <name>FMN</name>
        <dbReference type="ChEBI" id="CHEBI:58210"/>
    </cofactor>
</comment>
<evidence type="ECO:0000256" key="1">
    <source>
        <dbReference type="ARBA" id="ARBA00001917"/>
    </source>
</evidence>
<organism evidence="6 7">
    <name type="scientific">Vreelandella rituensis</name>
    <dbReference type="NCBI Taxonomy" id="2282306"/>
    <lineage>
        <taxon>Bacteria</taxon>
        <taxon>Pseudomonadati</taxon>
        <taxon>Pseudomonadota</taxon>
        <taxon>Gammaproteobacteria</taxon>
        <taxon>Oceanospirillales</taxon>
        <taxon>Halomonadaceae</taxon>
        <taxon>Vreelandella</taxon>
    </lineage>
</organism>
<dbReference type="OrthoDB" id="9801479at2"/>
<comment type="caution">
    <text evidence="6">The sequence shown here is derived from an EMBL/GenBank/DDBJ whole genome shotgun (WGS) entry which is preliminary data.</text>
</comment>
<dbReference type="InterPro" id="IPR010089">
    <property type="entry name" value="Flavoprotein_WrbA-like"/>
</dbReference>
<evidence type="ECO:0000256" key="4">
    <source>
        <dbReference type="ARBA" id="ARBA00022643"/>
    </source>
</evidence>
<sequence>MSDSTPYVLVLYYSRFGATASMARQLAKGVESVSGIQARLRTVPPVSPTCEAVDPEIPEEGAVYADLEELRHCSALALGSPTRFGNMAAPLKHFLDTTSNLWMNGALIDKPACAFTSTSSLHGGQEITLLTMLVPLLHHGMVYAGLPYSETALFTTQSGGTPYGATHLAGQRSDRLLDENESELAYAQGRRLARLALALDGMRKEAS</sequence>
<dbReference type="GO" id="GO:0016020">
    <property type="term" value="C:membrane"/>
    <property type="evidence" value="ECO:0007669"/>
    <property type="project" value="TreeGrafter"/>
</dbReference>
<dbReference type="SUPFAM" id="SSF52218">
    <property type="entry name" value="Flavoproteins"/>
    <property type="match status" value="1"/>
</dbReference>
<dbReference type="EMBL" id="QPIJ01000018">
    <property type="protein sequence ID" value="RCV92120.1"/>
    <property type="molecule type" value="Genomic_DNA"/>
</dbReference>
<protein>
    <submittedName>
        <fullName evidence="6">NAD(P)H:quinone oxidoreductase</fullName>
    </submittedName>
</protein>
<proteinExistence type="inferred from homology"/>
<dbReference type="NCBIfam" id="NF002999">
    <property type="entry name" value="PRK03767.1"/>
    <property type="match status" value="1"/>
</dbReference>
<dbReference type="NCBIfam" id="TIGR01755">
    <property type="entry name" value="flav_wrbA"/>
    <property type="match status" value="1"/>
</dbReference>
<dbReference type="Proteomes" id="UP000253204">
    <property type="component" value="Unassembled WGS sequence"/>
</dbReference>
<evidence type="ECO:0000256" key="3">
    <source>
        <dbReference type="ARBA" id="ARBA00022630"/>
    </source>
</evidence>
<dbReference type="PROSITE" id="PS50902">
    <property type="entry name" value="FLAVODOXIN_LIKE"/>
    <property type="match status" value="1"/>
</dbReference>
<accession>A0A368U4R0</accession>
<gene>
    <name evidence="6" type="ORF">DU506_09590</name>
</gene>
<dbReference type="GO" id="GO:0010181">
    <property type="term" value="F:FMN binding"/>
    <property type="evidence" value="ECO:0007669"/>
    <property type="project" value="InterPro"/>
</dbReference>
<dbReference type="FunFam" id="3.40.50.360:FF:000001">
    <property type="entry name" value="NAD(P)H dehydrogenase (Quinone) FQR1-like"/>
    <property type="match status" value="1"/>
</dbReference>
<feature type="domain" description="Flavodoxin-like" evidence="5">
    <location>
        <begin position="8"/>
        <end position="193"/>
    </location>
</feature>
<dbReference type="Pfam" id="PF03358">
    <property type="entry name" value="FMN_red"/>
    <property type="match status" value="1"/>
</dbReference>
<dbReference type="GO" id="GO:0003955">
    <property type="term" value="F:NAD(P)H dehydrogenase (quinone) activity"/>
    <property type="evidence" value="ECO:0007669"/>
    <property type="project" value="InterPro"/>
</dbReference>
<dbReference type="InterPro" id="IPR008254">
    <property type="entry name" value="Flavodoxin/NO_synth"/>
</dbReference>
<dbReference type="InterPro" id="IPR001226">
    <property type="entry name" value="Flavodoxin_CS"/>
</dbReference>
<dbReference type="PANTHER" id="PTHR30546">
    <property type="entry name" value="FLAVODOXIN-RELATED PROTEIN WRBA-RELATED"/>
    <property type="match status" value="1"/>
</dbReference>
<dbReference type="InterPro" id="IPR029039">
    <property type="entry name" value="Flavoprotein-like_sf"/>
</dbReference>
<dbReference type="InterPro" id="IPR005025">
    <property type="entry name" value="FMN_Rdtase-like_dom"/>
</dbReference>
<evidence type="ECO:0000313" key="7">
    <source>
        <dbReference type="Proteomes" id="UP000253204"/>
    </source>
</evidence>
<dbReference type="RefSeq" id="WP_114486719.1">
    <property type="nucleotide sequence ID" value="NZ_CBCSHM010000021.1"/>
</dbReference>
<keyword evidence="7" id="KW-1185">Reference proteome</keyword>
<name>A0A368U4R0_9GAMM</name>
<dbReference type="Gene3D" id="3.40.50.360">
    <property type="match status" value="1"/>
</dbReference>
<keyword evidence="4" id="KW-0288">FMN</keyword>
<evidence type="ECO:0000256" key="2">
    <source>
        <dbReference type="ARBA" id="ARBA00006961"/>
    </source>
</evidence>
<keyword evidence="3" id="KW-0285">Flavoprotein</keyword>
<comment type="similarity">
    <text evidence="2">Belongs to the WrbA family.</text>
</comment>
<dbReference type="AlphaFoldDB" id="A0A368U4R0"/>
<dbReference type="PROSITE" id="PS00201">
    <property type="entry name" value="FLAVODOXIN"/>
    <property type="match status" value="1"/>
</dbReference>
<reference evidence="6 7" key="1">
    <citation type="submission" date="2018-07" db="EMBL/GenBank/DDBJ databases">
        <title>Halomonas rutogse sp. nov., isolated from Lake TangqianCo on Tibetan Plateau.</title>
        <authorList>
            <person name="Lu H."/>
            <person name="Xing P."/>
            <person name="Wu Q."/>
        </authorList>
    </citation>
    <scope>NUCLEOTIDE SEQUENCE [LARGE SCALE GENOMIC DNA]</scope>
    <source>
        <strain evidence="6 7">TQ8S</strain>
    </source>
</reference>
<dbReference type="GO" id="GO:0009055">
    <property type="term" value="F:electron transfer activity"/>
    <property type="evidence" value="ECO:0007669"/>
    <property type="project" value="InterPro"/>
</dbReference>
<dbReference type="PANTHER" id="PTHR30546:SF23">
    <property type="entry name" value="FLAVOPROTEIN-LIKE PROTEIN YCP4-RELATED"/>
    <property type="match status" value="1"/>
</dbReference>